<dbReference type="InterPro" id="IPR001952">
    <property type="entry name" value="Alkaline_phosphatase"/>
</dbReference>
<comment type="caution">
    <text evidence="11">The sequence shown here is derived from an EMBL/GenBank/DDBJ whole genome shotgun (WGS) entry which is preliminary data.</text>
</comment>
<dbReference type="Proteomes" id="UP001231616">
    <property type="component" value="Unassembled WGS sequence"/>
</dbReference>
<name>A0ABT9GUD0_9GAMM</name>
<evidence type="ECO:0000256" key="9">
    <source>
        <dbReference type="RuleBase" id="RU003946"/>
    </source>
</evidence>
<dbReference type="PANTHER" id="PTHR11596:SF5">
    <property type="entry name" value="ALKALINE PHOSPHATASE"/>
    <property type="match status" value="1"/>
</dbReference>
<dbReference type="EMBL" id="JAUZVZ010000001">
    <property type="protein sequence ID" value="MDP4534664.1"/>
    <property type="molecule type" value="Genomic_DNA"/>
</dbReference>
<feature type="signal peptide" evidence="10">
    <location>
        <begin position="1"/>
        <end position="18"/>
    </location>
</feature>
<dbReference type="RefSeq" id="WP_305891934.1">
    <property type="nucleotide sequence ID" value="NZ_JAUZVZ010000001.1"/>
</dbReference>
<evidence type="ECO:0000256" key="8">
    <source>
        <dbReference type="ARBA" id="ARBA00022842"/>
    </source>
</evidence>
<accession>A0ABT9GUD0</accession>
<evidence type="ECO:0000313" key="11">
    <source>
        <dbReference type="EMBL" id="MDP4534664.1"/>
    </source>
</evidence>
<keyword evidence="5" id="KW-0479">Metal-binding</keyword>
<dbReference type="InterPro" id="IPR017850">
    <property type="entry name" value="Alkaline_phosphatase_core_sf"/>
</dbReference>
<keyword evidence="7" id="KW-0862">Zinc</keyword>
<dbReference type="SMART" id="SM00098">
    <property type="entry name" value="alkPPc"/>
    <property type="match status" value="1"/>
</dbReference>
<evidence type="ECO:0000256" key="5">
    <source>
        <dbReference type="ARBA" id="ARBA00022723"/>
    </source>
</evidence>
<dbReference type="GO" id="GO:0004035">
    <property type="term" value="F:alkaline phosphatase activity"/>
    <property type="evidence" value="ECO:0007669"/>
    <property type="project" value="UniProtKB-EC"/>
</dbReference>
<dbReference type="PROSITE" id="PS00123">
    <property type="entry name" value="ALKALINE_PHOSPHATASE"/>
    <property type="match status" value="1"/>
</dbReference>
<keyword evidence="8" id="KW-0460">Magnesium</keyword>
<dbReference type="Gene3D" id="3.40.720.10">
    <property type="entry name" value="Alkaline Phosphatase, subunit A"/>
    <property type="match status" value="1"/>
</dbReference>
<evidence type="ECO:0000256" key="7">
    <source>
        <dbReference type="ARBA" id="ARBA00022833"/>
    </source>
</evidence>
<keyword evidence="6 11" id="KW-0378">Hydrolase</keyword>
<dbReference type="CDD" id="cd16012">
    <property type="entry name" value="ALP"/>
    <property type="match status" value="1"/>
</dbReference>
<sequence length="445" mass="48868">MRLTILLLSALFFLLACAQSSQIEQTNTQQPAPQNIIFMIGDGMGPSYLTAYRYYLAEGKQTEIEPTIYDELWSGMSSTWPDDQTLVTDSAASATALATGVKSFNGAISVDQQHLPIGTMMQQAKRLGKANGIVASSQINHATPAAFLAHNPSRRNMDAIADMYVDYRINDRPVADVMLGGGSRHFIRDDRNLVNELQQLDYQYAASWDELNKLTRAPAMALLAEGGLPSVLNQPIEAPLQHLTSKALELLAPSQQGFVLMVEGSQIDWCGHANDIACAMAEMHDFALAIQTAKAFVDANPDTLLIITADHETGGLSLGANGVYEWRADLIYGVQHTVRELTNRFSDVAEHDVAELWRHHTNLPLTDDQLANIIAAQHDKDDLYWVLNQLINDATRTGWTTTGHTAADVPVLAYGVGAEQFHGFMDNTDIAQRLMQMINASARSQ</sequence>
<dbReference type="Gene3D" id="1.10.60.40">
    <property type="match status" value="1"/>
</dbReference>
<organism evidence="11 12">
    <name type="scientific">Alkalimonas collagenimarina</name>
    <dbReference type="NCBI Taxonomy" id="400390"/>
    <lineage>
        <taxon>Bacteria</taxon>
        <taxon>Pseudomonadati</taxon>
        <taxon>Pseudomonadota</taxon>
        <taxon>Gammaproteobacteria</taxon>
        <taxon>Alkalimonas</taxon>
    </lineage>
</organism>
<evidence type="ECO:0000256" key="10">
    <source>
        <dbReference type="SAM" id="SignalP"/>
    </source>
</evidence>
<evidence type="ECO:0000256" key="2">
    <source>
        <dbReference type="ARBA" id="ARBA00001947"/>
    </source>
</evidence>
<dbReference type="EC" id="3.1.3.1" evidence="11"/>
<comment type="similarity">
    <text evidence="3 9">Belongs to the alkaline phosphatase family.</text>
</comment>
<evidence type="ECO:0000256" key="4">
    <source>
        <dbReference type="ARBA" id="ARBA00022553"/>
    </source>
</evidence>
<comment type="cofactor">
    <cofactor evidence="1">
        <name>Mg(2+)</name>
        <dbReference type="ChEBI" id="CHEBI:18420"/>
    </cofactor>
</comment>
<proteinExistence type="inferred from homology"/>
<evidence type="ECO:0000256" key="3">
    <source>
        <dbReference type="ARBA" id="ARBA00005984"/>
    </source>
</evidence>
<dbReference type="PANTHER" id="PTHR11596">
    <property type="entry name" value="ALKALINE PHOSPHATASE"/>
    <property type="match status" value="1"/>
</dbReference>
<dbReference type="PROSITE" id="PS51257">
    <property type="entry name" value="PROKAR_LIPOPROTEIN"/>
    <property type="match status" value="1"/>
</dbReference>
<protein>
    <submittedName>
        <fullName evidence="11">Alkaline phosphatase</fullName>
        <ecNumber evidence="11">3.1.3.1</ecNumber>
    </submittedName>
</protein>
<gene>
    <name evidence="11" type="ORF">Q3O60_00440</name>
</gene>
<dbReference type="SUPFAM" id="SSF53649">
    <property type="entry name" value="Alkaline phosphatase-like"/>
    <property type="match status" value="1"/>
</dbReference>
<reference evidence="11 12" key="1">
    <citation type="submission" date="2023-08" db="EMBL/GenBank/DDBJ databases">
        <authorList>
            <person name="Joshi A."/>
            <person name="Thite S."/>
        </authorList>
    </citation>
    <scope>NUCLEOTIDE SEQUENCE [LARGE SCALE GENOMIC DNA]</scope>
    <source>
        <strain evidence="11 12">AC40</strain>
    </source>
</reference>
<keyword evidence="4" id="KW-0597">Phosphoprotein</keyword>
<evidence type="ECO:0000313" key="12">
    <source>
        <dbReference type="Proteomes" id="UP001231616"/>
    </source>
</evidence>
<keyword evidence="10" id="KW-0732">Signal</keyword>
<comment type="cofactor">
    <cofactor evidence="2">
        <name>Zn(2+)</name>
        <dbReference type="ChEBI" id="CHEBI:29105"/>
    </cofactor>
</comment>
<dbReference type="Pfam" id="PF00245">
    <property type="entry name" value="Alk_phosphatase"/>
    <property type="match status" value="1"/>
</dbReference>
<feature type="chain" id="PRO_5045409198" evidence="10">
    <location>
        <begin position="19"/>
        <end position="445"/>
    </location>
</feature>
<evidence type="ECO:0000256" key="6">
    <source>
        <dbReference type="ARBA" id="ARBA00022801"/>
    </source>
</evidence>
<dbReference type="InterPro" id="IPR018299">
    <property type="entry name" value="Alkaline_phosphatase_AS"/>
</dbReference>
<keyword evidence="12" id="KW-1185">Reference proteome</keyword>
<dbReference type="PRINTS" id="PR00113">
    <property type="entry name" value="ALKPHPHTASE"/>
</dbReference>
<evidence type="ECO:0000256" key="1">
    <source>
        <dbReference type="ARBA" id="ARBA00001946"/>
    </source>
</evidence>